<evidence type="ECO:0008006" key="3">
    <source>
        <dbReference type="Google" id="ProtNLM"/>
    </source>
</evidence>
<evidence type="ECO:0000313" key="1">
    <source>
        <dbReference type="EMBL" id="VBB80151.1"/>
    </source>
</evidence>
<organism evidence="1 2">
    <name type="scientific">Podospora comata</name>
    <dbReference type="NCBI Taxonomy" id="48703"/>
    <lineage>
        <taxon>Eukaryota</taxon>
        <taxon>Fungi</taxon>
        <taxon>Dikarya</taxon>
        <taxon>Ascomycota</taxon>
        <taxon>Pezizomycotina</taxon>
        <taxon>Sordariomycetes</taxon>
        <taxon>Sordariomycetidae</taxon>
        <taxon>Sordariales</taxon>
        <taxon>Podosporaceae</taxon>
        <taxon>Podospora</taxon>
    </lineage>
</organism>
<gene>
    <name evidence="1" type="ORF">PODCO_407109</name>
</gene>
<sequence length="188" mass="20018">MSSMVATKLQVKIVSNLGSEHVDAYIDSKTEASFLRASIAGQLSTLIWPIPQARQRSVMLSGVGLIEPKKWVEITIDIPELGVFGEVVNVQLAEWDTSLPILFLGQRLMGKLTAQTWPVMAKANDSSVPAAPGIGITSQVIQSHHLPSHILVGKITTISAPEQSCSSEAGTNASVKGYPTLKTSAKAT</sequence>
<proteinExistence type="predicted"/>
<keyword evidence="2" id="KW-1185">Reference proteome</keyword>
<name>A0ABY6SAF0_PODCO</name>
<accession>A0ABY6SAF0</accession>
<protein>
    <recommendedName>
        <fullName evidence="3">Peptidase A2 domain-containing protein</fullName>
    </recommendedName>
</protein>
<dbReference type="Proteomes" id="UP000280685">
    <property type="component" value="Chromosome 4"/>
</dbReference>
<evidence type="ECO:0000313" key="2">
    <source>
        <dbReference type="Proteomes" id="UP000280685"/>
    </source>
</evidence>
<reference evidence="1" key="1">
    <citation type="submission" date="2018-02" db="EMBL/GenBank/DDBJ databases">
        <authorList>
            <person name="Silar P."/>
        </authorList>
    </citation>
    <scope>NUCLEOTIDE SEQUENCE [LARGE SCALE GENOMIC DNA]</scope>
    <source>
        <strain evidence="1">T</strain>
    </source>
</reference>
<dbReference type="EMBL" id="LR026967">
    <property type="protein sequence ID" value="VBB80151.1"/>
    <property type="molecule type" value="Genomic_DNA"/>
</dbReference>